<sequence length="160" mass="17903">MIRFDADLLKLYLARDGGTWLNSNDGDIKAVPDRVKNLMHEELLLDETAKLNDGAYFGKNFRPGDRDIHVLVELPEIPKDVLHYKNCRKWVSRMRLFAIVVTAIGSAVALWHGANPTDEKVCLLHVRGRGRAHGAIIVHPACVISNRSSSLPPRRLGCLC</sequence>
<evidence type="ECO:0000259" key="4">
    <source>
        <dbReference type="Pfam" id="PF20147"/>
    </source>
</evidence>
<accession>A0A8T0YI95</accession>
<dbReference type="AlphaFoldDB" id="A0A8T0YI95"/>
<evidence type="ECO:0000256" key="1">
    <source>
        <dbReference type="ARBA" id="ARBA00004340"/>
    </source>
</evidence>
<protein>
    <recommendedName>
        <fullName evidence="4">Crinkler effector protein N-terminal domain-containing protein</fullName>
    </recommendedName>
</protein>
<dbReference type="VEuPathDB" id="FungiDB:PC110_g21535"/>
<dbReference type="EMBL" id="RCMG01000784">
    <property type="protein sequence ID" value="KAG2847655.1"/>
    <property type="molecule type" value="Genomic_DNA"/>
</dbReference>
<evidence type="ECO:0000256" key="2">
    <source>
        <dbReference type="ARBA" id="ARBA00004613"/>
    </source>
</evidence>
<dbReference type="InterPro" id="IPR045379">
    <property type="entry name" value="Crinkler_N"/>
</dbReference>
<comment type="subcellular location">
    <subcellularLocation>
        <location evidence="1">Host cell</location>
    </subcellularLocation>
    <subcellularLocation>
        <location evidence="2">Secreted</location>
    </subcellularLocation>
</comment>
<dbReference type="GO" id="GO:0005576">
    <property type="term" value="C:extracellular region"/>
    <property type="evidence" value="ECO:0007669"/>
    <property type="project" value="UniProtKB-SubCell"/>
</dbReference>
<evidence type="ECO:0000256" key="3">
    <source>
        <dbReference type="ARBA" id="ARBA00022525"/>
    </source>
</evidence>
<evidence type="ECO:0000313" key="5">
    <source>
        <dbReference type="EMBL" id="KAG2847655.1"/>
    </source>
</evidence>
<feature type="domain" description="Crinkler effector protein N-terminal" evidence="4">
    <location>
        <begin position="5"/>
        <end position="73"/>
    </location>
</feature>
<dbReference type="Pfam" id="PF20147">
    <property type="entry name" value="Crinkler"/>
    <property type="match status" value="1"/>
</dbReference>
<comment type="caution">
    <text evidence="5">The sequence shown here is derived from an EMBL/GenBank/DDBJ whole genome shotgun (WGS) entry which is preliminary data.</text>
</comment>
<name>A0A8T0YI95_9STRA</name>
<gene>
    <name evidence="5" type="ORF">PC113_g17723</name>
</gene>
<organism evidence="5 6">
    <name type="scientific">Phytophthora cactorum</name>
    <dbReference type="NCBI Taxonomy" id="29920"/>
    <lineage>
        <taxon>Eukaryota</taxon>
        <taxon>Sar</taxon>
        <taxon>Stramenopiles</taxon>
        <taxon>Oomycota</taxon>
        <taxon>Peronosporomycetes</taxon>
        <taxon>Peronosporales</taxon>
        <taxon>Peronosporaceae</taxon>
        <taxon>Phytophthora</taxon>
    </lineage>
</organism>
<dbReference type="Proteomes" id="UP000735874">
    <property type="component" value="Unassembled WGS sequence"/>
</dbReference>
<evidence type="ECO:0000313" key="6">
    <source>
        <dbReference type="Proteomes" id="UP000735874"/>
    </source>
</evidence>
<proteinExistence type="predicted"/>
<keyword evidence="3" id="KW-0964">Secreted</keyword>
<dbReference type="GO" id="GO:0043657">
    <property type="term" value="C:host cell"/>
    <property type="evidence" value="ECO:0007669"/>
    <property type="project" value="UniProtKB-SubCell"/>
</dbReference>
<reference evidence="5" key="1">
    <citation type="submission" date="2018-10" db="EMBL/GenBank/DDBJ databases">
        <title>Effector identification in a new, highly contiguous assembly of the strawberry crown rot pathogen Phytophthora cactorum.</title>
        <authorList>
            <person name="Armitage A.D."/>
            <person name="Nellist C.F."/>
            <person name="Bates H."/>
            <person name="Vickerstaff R.J."/>
            <person name="Harrison R.J."/>
        </authorList>
    </citation>
    <scope>NUCLEOTIDE SEQUENCE</scope>
    <source>
        <strain evidence="5">15-7</strain>
    </source>
</reference>